<organism evidence="1 2">
    <name type="scientific">Cichorium intybus</name>
    <name type="common">Chicory</name>
    <dbReference type="NCBI Taxonomy" id="13427"/>
    <lineage>
        <taxon>Eukaryota</taxon>
        <taxon>Viridiplantae</taxon>
        <taxon>Streptophyta</taxon>
        <taxon>Embryophyta</taxon>
        <taxon>Tracheophyta</taxon>
        <taxon>Spermatophyta</taxon>
        <taxon>Magnoliopsida</taxon>
        <taxon>eudicotyledons</taxon>
        <taxon>Gunneridae</taxon>
        <taxon>Pentapetalae</taxon>
        <taxon>asterids</taxon>
        <taxon>campanulids</taxon>
        <taxon>Asterales</taxon>
        <taxon>Asteraceae</taxon>
        <taxon>Cichorioideae</taxon>
        <taxon>Cichorieae</taxon>
        <taxon>Cichoriinae</taxon>
        <taxon>Cichorium</taxon>
    </lineage>
</organism>
<protein>
    <submittedName>
        <fullName evidence="1">Uncharacterized protein</fullName>
    </submittedName>
</protein>
<dbReference type="Proteomes" id="UP001055811">
    <property type="component" value="Linkage Group LG08"/>
</dbReference>
<reference evidence="1 2" key="2">
    <citation type="journal article" date="2022" name="Mol. Ecol. Resour.">
        <title>The genomes of chicory, endive, great burdock and yacon provide insights into Asteraceae paleo-polyploidization history and plant inulin production.</title>
        <authorList>
            <person name="Fan W."/>
            <person name="Wang S."/>
            <person name="Wang H."/>
            <person name="Wang A."/>
            <person name="Jiang F."/>
            <person name="Liu H."/>
            <person name="Zhao H."/>
            <person name="Xu D."/>
            <person name="Zhang Y."/>
        </authorList>
    </citation>
    <scope>NUCLEOTIDE SEQUENCE [LARGE SCALE GENOMIC DNA]</scope>
    <source>
        <strain evidence="2">cv. Punajuju</strain>
        <tissue evidence="1">Leaves</tissue>
    </source>
</reference>
<name>A0ACB8ZRH7_CICIN</name>
<dbReference type="EMBL" id="CM042016">
    <property type="protein sequence ID" value="KAI3700243.1"/>
    <property type="molecule type" value="Genomic_DNA"/>
</dbReference>
<accession>A0ACB8ZRH7</accession>
<proteinExistence type="predicted"/>
<evidence type="ECO:0000313" key="2">
    <source>
        <dbReference type="Proteomes" id="UP001055811"/>
    </source>
</evidence>
<evidence type="ECO:0000313" key="1">
    <source>
        <dbReference type="EMBL" id="KAI3700243.1"/>
    </source>
</evidence>
<gene>
    <name evidence="1" type="ORF">L2E82_44864</name>
</gene>
<comment type="caution">
    <text evidence="1">The sequence shown here is derived from an EMBL/GenBank/DDBJ whole genome shotgun (WGS) entry which is preliminary data.</text>
</comment>
<reference evidence="2" key="1">
    <citation type="journal article" date="2022" name="Mol. Ecol. Resour.">
        <title>The genomes of chicory, endive, great burdock and yacon provide insights into Asteraceae palaeo-polyploidization history and plant inulin production.</title>
        <authorList>
            <person name="Fan W."/>
            <person name="Wang S."/>
            <person name="Wang H."/>
            <person name="Wang A."/>
            <person name="Jiang F."/>
            <person name="Liu H."/>
            <person name="Zhao H."/>
            <person name="Xu D."/>
            <person name="Zhang Y."/>
        </authorList>
    </citation>
    <scope>NUCLEOTIDE SEQUENCE [LARGE SCALE GENOMIC DNA]</scope>
    <source>
        <strain evidence="2">cv. Punajuju</strain>
    </source>
</reference>
<keyword evidence="2" id="KW-1185">Reference proteome</keyword>
<sequence length="190" mass="21844">MTFSRFSSESDPDSNKADPSGPSRPPTRPIFSNPLLPQPLTDSDFKPFKTCNPPPTTQHNWDIPLTPNEDKNNNYDKPILITEADFRLMNPADLFMIVRKLSTKEYQVAREAYVTTRRFLHHLLEEFCVADAELFILVNLTYPIPEKVDLSMPENRDNWKKGATFDPVLGLVYKNPKQKGSLFFLRADQI</sequence>